<comment type="caution">
    <text evidence="2">The sequence shown here is derived from an EMBL/GenBank/DDBJ whole genome shotgun (WGS) entry which is preliminary data.</text>
</comment>
<dbReference type="Proteomes" id="UP000318103">
    <property type="component" value="Unassembled WGS sequence"/>
</dbReference>
<dbReference type="RefSeq" id="WP_142218756.1">
    <property type="nucleotide sequence ID" value="NZ_JBPJFI010000001.1"/>
</dbReference>
<name>A0A542UGY4_9ACTN</name>
<reference evidence="2 3" key="1">
    <citation type="submission" date="2019-06" db="EMBL/GenBank/DDBJ databases">
        <title>Sequencing the genomes of 1000 actinobacteria strains.</title>
        <authorList>
            <person name="Klenk H.-P."/>
        </authorList>
    </citation>
    <scope>NUCLEOTIDE SEQUENCE [LARGE SCALE GENOMIC DNA]</scope>
    <source>
        <strain evidence="2 3">DSM 41929</strain>
    </source>
</reference>
<dbReference type="EMBL" id="VFNX01000001">
    <property type="protein sequence ID" value="TQK98323.1"/>
    <property type="molecule type" value="Genomic_DNA"/>
</dbReference>
<protein>
    <recommendedName>
        <fullName evidence="4">Peptidoglycan-binding protein</fullName>
    </recommendedName>
</protein>
<feature type="region of interest" description="Disordered" evidence="1">
    <location>
        <begin position="317"/>
        <end position="350"/>
    </location>
</feature>
<evidence type="ECO:0000313" key="2">
    <source>
        <dbReference type="EMBL" id="TQK98323.1"/>
    </source>
</evidence>
<evidence type="ECO:0000256" key="1">
    <source>
        <dbReference type="SAM" id="MobiDB-lite"/>
    </source>
</evidence>
<keyword evidence="3" id="KW-1185">Reference proteome</keyword>
<sequence>MTESTSDRRKRLGDLQHSISTAGSKNDLIDAIEDALGVSAPVGDPATLESLGKTYREQIDDAGRLRERVDRIARSGLPEVWAGDTSVLASDAVAAAGREVTRLSDAFEGGAKALIRLADAIKDAQKQDGEGRAKLNEARTMLGGRDGFFDDWYEDDDEEAARLKARSVATAGADLLHKAAVAADDAAHAAARDLNKWASQARAGKLDGADGLTAVDRLALADASNVDGDPEMNEILTANDLERSRRAMDRLSAADRARMDQLLAGASTPQEKAYILKALAAGHGVGDVETFAGKIHGKDPAWLEEHLAPITTQADSMADEGLNDDGSNHNQDDQKFLSQGWTQGGDGQENTCVASSTVTARAMVDPVYALDLTGGPSGQENDADAFRHRLVAEQHRVHLEGDGGDNWTGMDNDGKTEVVNKEISPETGSKYEFHEVRDADARRAVLPDIEKAVADGKPVPIGVEGYDKKGTRSGHAMMIIGQEGDKLEIYNPWGTTTWVSEDDFVNGGMAKASNNSMPDAYAVHLPQD</sequence>
<dbReference type="OrthoDB" id="4512149at2"/>
<gene>
    <name evidence="2" type="ORF">FB563_3345</name>
</gene>
<feature type="compositionally biased region" description="Basic and acidic residues" evidence="1">
    <location>
        <begin position="326"/>
        <end position="335"/>
    </location>
</feature>
<evidence type="ECO:0008006" key="4">
    <source>
        <dbReference type="Google" id="ProtNLM"/>
    </source>
</evidence>
<evidence type="ECO:0000313" key="3">
    <source>
        <dbReference type="Proteomes" id="UP000318103"/>
    </source>
</evidence>
<proteinExistence type="predicted"/>
<dbReference type="AlphaFoldDB" id="A0A542UGY4"/>
<accession>A0A542UGY4</accession>
<organism evidence="2 3">
    <name type="scientific">Streptomyces puniciscabiei</name>
    <dbReference type="NCBI Taxonomy" id="164348"/>
    <lineage>
        <taxon>Bacteria</taxon>
        <taxon>Bacillati</taxon>
        <taxon>Actinomycetota</taxon>
        <taxon>Actinomycetes</taxon>
        <taxon>Kitasatosporales</taxon>
        <taxon>Streptomycetaceae</taxon>
        <taxon>Streptomyces</taxon>
    </lineage>
</organism>